<name>A0A1I9SA48_9CAUD</name>
<reference evidence="6" key="1">
    <citation type="submission" date="2016-08" db="EMBL/GenBank/DDBJ databases">
        <authorList>
            <person name="Seilhamer J.J."/>
        </authorList>
    </citation>
    <scope>NUCLEOTIDE SEQUENCE [LARGE SCALE GENOMIC DNA]</scope>
</reference>
<dbReference type="GO" id="GO:0016020">
    <property type="term" value="C:membrane"/>
    <property type="evidence" value="ECO:0007669"/>
    <property type="project" value="UniProtKB-SubCell"/>
</dbReference>
<proteinExistence type="predicted"/>
<protein>
    <submittedName>
        <fullName evidence="5">Zinc metallopeptidase</fullName>
    </submittedName>
</protein>
<keyword evidence="4" id="KW-0472">Membrane</keyword>
<evidence type="ECO:0000313" key="5">
    <source>
        <dbReference type="EMBL" id="AOZ63654.1"/>
    </source>
</evidence>
<accession>A0A1I9SA48</accession>
<evidence type="ECO:0000313" key="6">
    <source>
        <dbReference type="Proteomes" id="UP000224902"/>
    </source>
</evidence>
<keyword evidence="3" id="KW-1133">Transmembrane helix</keyword>
<sequence length="272" mass="29635">MTFNENAKPKKKRVIWKRALIAAAVVIGVGVPATLELNNDSVETCTVEQANTSTDCRIEFTASSLDTVWSQVLKENTGVAYTSPTVTVFDGSVSTACGTGTTKNGAFYCSYDQTVYIDTKFFDQLTQWGSSVGPLAQEYVLAHEFGHHIQNQLGVLQRGFSNSRGDGSMPVRTELQADCYAGVWATKSDEVNTESGAPGVNQISPQQLTDALTAAEAVGDDNIQTHRGEQVNAQKWAHGSSEQRQAWFLRGYTSGNMNQCDTYNIEDINIPK</sequence>
<organism evidence="5 6">
    <name type="scientific">Rhodococcus phage Weasels2</name>
    <dbReference type="NCBI Taxonomy" id="1897437"/>
    <lineage>
        <taxon>Viruses</taxon>
        <taxon>Duplodnaviria</taxon>
        <taxon>Heunggongvirae</taxon>
        <taxon>Uroviricota</taxon>
        <taxon>Caudoviricetes</taxon>
        <taxon>Weaselvirus</taxon>
        <taxon>Weaselvirus weasel</taxon>
    </lineage>
</organism>
<dbReference type="EMBL" id="KX774321">
    <property type="protein sequence ID" value="AOZ63654.1"/>
    <property type="molecule type" value="Genomic_DNA"/>
</dbReference>
<dbReference type="Proteomes" id="UP000224902">
    <property type="component" value="Segment"/>
</dbReference>
<gene>
    <name evidence="5" type="ORF">SEA_WEASELS2_65</name>
</gene>
<evidence type="ECO:0000256" key="3">
    <source>
        <dbReference type="ARBA" id="ARBA00022989"/>
    </source>
</evidence>
<evidence type="ECO:0000256" key="4">
    <source>
        <dbReference type="ARBA" id="ARBA00023136"/>
    </source>
</evidence>
<dbReference type="InterPro" id="IPR007343">
    <property type="entry name" value="Uncharacterised_pept_Zn_put"/>
</dbReference>
<dbReference type="PANTHER" id="PTHR30168">
    <property type="entry name" value="PUTATIVE MEMBRANE PROTEIN YPFJ"/>
    <property type="match status" value="1"/>
</dbReference>
<evidence type="ECO:0000256" key="2">
    <source>
        <dbReference type="ARBA" id="ARBA00022692"/>
    </source>
</evidence>
<keyword evidence="2" id="KW-0812">Transmembrane</keyword>
<dbReference type="Pfam" id="PF04228">
    <property type="entry name" value="Zn_peptidase"/>
    <property type="match status" value="1"/>
</dbReference>
<dbReference type="SUPFAM" id="SSF55486">
    <property type="entry name" value="Metalloproteases ('zincins'), catalytic domain"/>
    <property type="match status" value="1"/>
</dbReference>
<evidence type="ECO:0000256" key="1">
    <source>
        <dbReference type="ARBA" id="ARBA00004167"/>
    </source>
</evidence>
<comment type="subcellular location">
    <subcellularLocation>
        <location evidence="1">Membrane</location>
        <topology evidence="1">Single-pass membrane protein</topology>
    </subcellularLocation>
</comment>
<dbReference type="PANTHER" id="PTHR30168:SF0">
    <property type="entry name" value="INNER MEMBRANE PROTEIN"/>
    <property type="match status" value="1"/>
</dbReference>
<keyword evidence="6" id="KW-1185">Reference proteome</keyword>